<keyword evidence="3" id="KW-1185">Reference proteome</keyword>
<sequence>MEWVADFSGIRSQAINPYSYVLNNPLSGVDPTGYVKEDIEKKVVRVEKTGSRIQREVTVTTSTTQTDNGTSTTIHLDGGLASEQQAVSNGITGAAQSAGFNEVAGTDIPGGAVGGQRSRENMTSDASPSPSYNVDKTNVSPSSNSLLEGEGRSQVEAASAGFATAGVIADGIIDAKPGRVGITSKMRVSYSPMGTFKGNQHVVMRDMAKGANAAKLFGLTPAALSVDALIILDNYLSGGTFNRMLFDVGAVGVGVRFPLVGATQAITPYIGPRMLDAAIKIGPQPTISPAQRYDNLREAIDYMYQ</sequence>
<reference evidence="2 3" key="1">
    <citation type="submission" date="2019-08" db="EMBL/GenBank/DDBJ databases">
        <title>Parahaliea maris sp. nov., isolated from the surface seawater.</title>
        <authorList>
            <person name="Liu Y."/>
        </authorList>
    </citation>
    <scope>NUCLEOTIDE SEQUENCE [LARGE SCALE GENOMIC DNA]</scope>
    <source>
        <strain evidence="2 3">S2-26</strain>
    </source>
</reference>
<dbReference type="AlphaFoldDB" id="A0A5C8ZYQ9"/>
<organism evidence="2 3">
    <name type="scientific">Parahaliea aestuarii</name>
    <dbReference type="NCBI Taxonomy" id="1852021"/>
    <lineage>
        <taxon>Bacteria</taxon>
        <taxon>Pseudomonadati</taxon>
        <taxon>Pseudomonadota</taxon>
        <taxon>Gammaproteobacteria</taxon>
        <taxon>Cellvibrionales</taxon>
        <taxon>Halieaceae</taxon>
        <taxon>Parahaliea</taxon>
    </lineage>
</organism>
<comment type="caution">
    <text evidence="2">The sequence shown here is derived from an EMBL/GenBank/DDBJ whole genome shotgun (WGS) entry which is preliminary data.</text>
</comment>
<evidence type="ECO:0000313" key="2">
    <source>
        <dbReference type="EMBL" id="TXS92650.1"/>
    </source>
</evidence>
<dbReference type="OrthoDB" id="9815903at2"/>
<gene>
    <name evidence="2" type="ORF">FVW59_09585</name>
</gene>
<name>A0A5C8ZYQ9_9GAMM</name>
<evidence type="ECO:0000313" key="3">
    <source>
        <dbReference type="Proteomes" id="UP000321933"/>
    </source>
</evidence>
<dbReference type="EMBL" id="VRYZ01000003">
    <property type="protein sequence ID" value="TXS92650.1"/>
    <property type="molecule type" value="Genomic_DNA"/>
</dbReference>
<evidence type="ECO:0008006" key="4">
    <source>
        <dbReference type="Google" id="ProtNLM"/>
    </source>
</evidence>
<feature type="compositionally biased region" description="Polar residues" evidence="1">
    <location>
        <begin position="123"/>
        <end position="146"/>
    </location>
</feature>
<evidence type="ECO:0000256" key="1">
    <source>
        <dbReference type="SAM" id="MobiDB-lite"/>
    </source>
</evidence>
<protein>
    <recommendedName>
        <fullName evidence="4">RHS repeat-associated core domain-containing protein</fullName>
    </recommendedName>
</protein>
<proteinExistence type="predicted"/>
<feature type="region of interest" description="Disordered" evidence="1">
    <location>
        <begin position="102"/>
        <end position="151"/>
    </location>
</feature>
<accession>A0A5C8ZYQ9</accession>
<dbReference type="Proteomes" id="UP000321933">
    <property type="component" value="Unassembled WGS sequence"/>
</dbReference>